<reference evidence="1" key="1">
    <citation type="journal article" date="2014" name="Genome Biol. Evol.">
        <title>Pangenome evidence for extensive interdomain horizontal transfer affecting lineage core and shell genes in uncultured planktonic thaumarchaeota and euryarchaeota.</title>
        <authorList>
            <person name="Deschamps P."/>
            <person name="Zivanovic Y."/>
            <person name="Moreira D."/>
            <person name="Rodriguez-Valera F."/>
            <person name="Lopez-Garcia P."/>
        </authorList>
    </citation>
    <scope>NUCLEOTIDE SEQUENCE</scope>
</reference>
<name>A0A075GC89_9EURY</name>
<sequence>MLAEKLWSASILAQQEATEVSMLRVEKEVEKRASELVQRLLRIESRLSRWMTDGFHLGAELPLLPQDLLSWEAKKSNIEEKVEATHALWAQIVPYLEQWPEHRKLAERTRGHLEAIDALEVLLKGLEAKTEAAREACSNRLEEWSGAGIDISLWIDLYEVEPRAVEEELGDYQKVVDVIMPIIEGLSKLDLTCSSISAANEWLTQIRSPNPSAEALEGATEYLINMQKRNLRHRMSLDTARDAVIDMWPADVDSSLLNLESYEKVIIALESGDPVHEALAPAELDTRQFRIQRRLASGLTEEIDGWASLGWDISGLVELSQQDPLRLGLDLPDIRSAMRKHESLRNRLSTLPWGRDVSLAERIQNDLSRPELLPALLAEIPDLMLMLSESDEEITEFNFSPFIPTPPRAQLISRIPVLIPMIPGDEIKESDDVGGSDEPEEIEELDEIIPEIDKDVTEAYARGAVALGEMIGDDEDVRLPEVKGPPITKEQNDLAIEYEIIEKEDLDGQVLVDWSEAEEVDFEDGAELNDEFSALIGKTKIEQEKTAQPPIKPVVAASSDKASLDRITKSLGIGPVNDITKLADALAKVIETANAVPIDIRVQRLARLMLLTTPYVDDDDEERMRREQILANLCSLAKRLERWTGERLNNRHASSGAGLIEDSILLANRLEEIPGPGVQIPTEQDTYLLPVRDDVAGLSVAAARLARAVKLPSAAMAQESEATA</sequence>
<organism evidence="1">
    <name type="scientific">uncultured marine group II/III euryarchaeote KM3_115_A12</name>
    <dbReference type="NCBI Taxonomy" id="1457854"/>
    <lineage>
        <taxon>Archaea</taxon>
        <taxon>Methanobacteriati</taxon>
        <taxon>Methanobacteriota</taxon>
        <taxon>environmental samples</taxon>
    </lineage>
</organism>
<evidence type="ECO:0000313" key="1">
    <source>
        <dbReference type="EMBL" id="AIE99646.1"/>
    </source>
</evidence>
<proteinExistence type="predicted"/>
<accession>A0A075GC89</accession>
<dbReference type="AlphaFoldDB" id="A0A075GC89"/>
<dbReference type="EMBL" id="KF900568">
    <property type="protein sequence ID" value="AIE99646.1"/>
    <property type="molecule type" value="Genomic_DNA"/>
</dbReference>
<protein>
    <submittedName>
        <fullName evidence="1">Uncharacterized protein</fullName>
    </submittedName>
</protein>